<dbReference type="PANTHER" id="PTHR43712">
    <property type="entry name" value="PUTATIVE (AFU_ORTHOLOGUE AFUA_4G14580)-RELATED"/>
    <property type="match status" value="1"/>
</dbReference>
<dbReference type="GO" id="GO:0032259">
    <property type="term" value="P:methylation"/>
    <property type="evidence" value="ECO:0007669"/>
    <property type="project" value="UniProtKB-KW"/>
</dbReference>
<dbReference type="GO" id="GO:0046983">
    <property type="term" value="F:protein dimerization activity"/>
    <property type="evidence" value="ECO:0007669"/>
    <property type="project" value="InterPro"/>
</dbReference>
<dbReference type="Gene3D" id="3.40.50.150">
    <property type="entry name" value="Vaccinia Virus protein VP39"/>
    <property type="match status" value="1"/>
</dbReference>
<dbReference type="SUPFAM" id="SSF46785">
    <property type="entry name" value="Winged helix' DNA-binding domain"/>
    <property type="match status" value="1"/>
</dbReference>
<dbReference type="EMBL" id="JASAOK010000043">
    <property type="protein sequence ID" value="KAK6215653.1"/>
    <property type="molecule type" value="Genomic_DNA"/>
</dbReference>
<sequence length="398" mass="44061">MTQHTVIQQLDNLLSQVKALDLSSLGPSDRAKAQQSLVEALSTAETPYEHLLRLSGSHLHLACLRLGADISLFKTLSESEKPLSVDHLGKQLGIAPDLLERVLRFLASVGTVKQTSRDTYAPDKISHAMASLGLDSGVHLLFDIHDKTYQALPDAVAELGYKDVDDIRNGVFQKAFGTDLSCYEYLVHHPELQGYMQDAMKLQPPDGDWLAALPVDKEVAQWNASDPERVLFVDIGGGMGHQCLRLRERYPDAPGRVIVQDMPITIGRIPKPMPHGVEAMAHSFDDPQPIKNAKFYYLRNVLHGLPYDHSVSVLKKLAASMGAESRLVIDDLVVPDEGACRQACQLDFIMMASIAGRKRTKTQWYTLLEAAGFKILDIHTYSWPLQDSLIIASPVHLS</sequence>
<protein>
    <recommendedName>
        <fullName evidence="9">O-methyltransferase</fullName>
    </recommendedName>
</protein>
<comment type="caution">
    <text evidence="7">The sequence shown here is derived from an EMBL/GenBank/DDBJ whole genome shotgun (WGS) entry which is preliminary data.</text>
</comment>
<dbReference type="Pfam" id="PF08100">
    <property type="entry name" value="Dimerisation"/>
    <property type="match status" value="1"/>
</dbReference>
<dbReference type="InterPro" id="IPR036390">
    <property type="entry name" value="WH_DNA-bd_sf"/>
</dbReference>
<dbReference type="AlphaFoldDB" id="A0AAV9T8K0"/>
<evidence type="ECO:0008006" key="9">
    <source>
        <dbReference type="Google" id="ProtNLM"/>
    </source>
</evidence>
<dbReference type="PANTHER" id="PTHR43712:SF4">
    <property type="entry name" value="O-METHYLTRANSFERASE DOMAIN-CONTAINING PROTEIN"/>
    <property type="match status" value="1"/>
</dbReference>
<feature type="active site" description="Proton acceptor" evidence="4">
    <location>
        <position position="303"/>
    </location>
</feature>
<evidence type="ECO:0000256" key="4">
    <source>
        <dbReference type="PIRSR" id="PIRSR005739-1"/>
    </source>
</evidence>
<dbReference type="InterPro" id="IPR001077">
    <property type="entry name" value="COMT_C"/>
</dbReference>
<gene>
    <name evidence="7" type="ORF">QIS74_08672</name>
</gene>
<evidence type="ECO:0000259" key="6">
    <source>
        <dbReference type="Pfam" id="PF08100"/>
    </source>
</evidence>
<keyword evidence="2" id="KW-0808">Transferase</keyword>
<feature type="domain" description="O-methyltransferase C-terminal" evidence="5">
    <location>
        <begin position="164"/>
        <end position="374"/>
    </location>
</feature>
<keyword evidence="8" id="KW-1185">Reference proteome</keyword>
<evidence type="ECO:0000259" key="5">
    <source>
        <dbReference type="Pfam" id="PF00891"/>
    </source>
</evidence>
<keyword evidence="1" id="KW-0489">Methyltransferase</keyword>
<dbReference type="Pfam" id="PF00891">
    <property type="entry name" value="Methyltransf_2"/>
    <property type="match status" value="1"/>
</dbReference>
<accession>A0AAV9T8K0</accession>
<feature type="domain" description="O-methyltransferase dimerisation" evidence="6">
    <location>
        <begin position="54"/>
        <end position="125"/>
    </location>
</feature>
<dbReference type="InterPro" id="IPR029063">
    <property type="entry name" value="SAM-dependent_MTases_sf"/>
</dbReference>
<proteinExistence type="predicted"/>
<dbReference type="Gene3D" id="1.10.10.10">
    <property type="entry name" value="Winged helix-like DNA-binding domain superfamily/Winged helix DNA-binding domain"/>
    <property type="match status" value="1"/>
</dbReference>
<name>A0AAV9T8K0_9PEZI</name>
<dbReference type="GO" id="GO:0008171">
    <property type="term" value="F:O-methyltransferase activity"/>
    <property type="evidence" value="ECO:0007669"/>
    <property type="project" value="InterPro"/>
</dbReference>
<dbReference type="Proteomes" id="UP001327957">
    <property type="component" value="Unassembled WGS sequence"/>
</dbReference>
<evidence type="ECO:0000256" key="2">
    <source>
        <dbReference type="ARBA" id="ARBA00022679"/>
    </source>
</evidence>
<keyword evidence="3" id="KW-0949">S-adenosyl-L-methionine</keyword>
<evidence type="ECO:0000313" key="7">
    <source>
        <dbReference type="EMBL" id="KAK6215653.1"/>
    </source>
</evidence>
<evidence type="ECO:0000313" key="8">
    <source>
        <dbReference type="Proteomes" id="UP001327957"/>
    </source>
</evidence>
<organism evidence="7 8">
    <name type="scientific">Colletotrichum tabaci</name>
    <dbReference type="NCBI Taxonomy" id="1209068"/>
    <lineage>
        <taxon>Eukaryota</taxon>
        <taxon>Fungi</taxon>
        <taxon>Dikarya</taxon>
        <taxon>Ascomycota</taxon>
        <taxon>Pezizomycotina</taxon>
        <taxon>Sordariomycetes</taxon>
        <taxon>Hypocreomycetidae</taxon>
        <taxon>Glomerellales</taxon>
        <taxon>Glomerellaceae</taxon>
        <taxon>Colletotrichum</taxon>
        <taxon>Colletotrichum destructivum species complex</taxon>
    </lineage>
</organism>
<reference evidence="7 8" key="1">
    <citation type="submission" date="2023-04" db="EMBL/GenBank/DDBJ databases">
        <title>Colletotrichum tabacum stain YC1 causing leaf anthracnose on Nicotiana tabacum(L.) cv.</title>
        <authorList>
            <person name="Ji Z."/>
            <person name="Wang M."/>
            <person name="Zhang J."/>
            <person name="Wang N."/>
            <person name="Zhou Z."/>
        </authorList>
    </citation>
    <scope>NUCLEOTIDE SEQUENCE [LARGE SCALE GENOMIC DNA]</scope>
    <source>
        <strain evidence="7 8">YC1</strain>
    </source>
</reference>
<dbReference type="PROSITE" id="PS51683">
    <property type="entry name" value="SAM_OMT_II"/>
    <property type="match status" value="1"/>
</dbReference>
<dbReference type="InterPro" id="IPR016461">
    <property type="entry name" value="COMT-like"/>
</dbReference>
<evidence type="ECO:0000256" key="1">
    <source>
        <dbReference type="ARBA" id="ARBA00022603"/>
    </source>
</evidence>
<dbReference type="PIRSF" id="PIRSF005739">
    <property type="entry name" value="O-mtase"/>
    <property type="match status" value="1"/>
</dbReference>
<evidence type="ECO:0000256" key="3">
    <source>
        <dbReference type="ARBA" id="ARBA00022691"/>
    </source>
</evidence>
<dbReference type="SUPFAM" id="SSF53335">
    <property type="entry name" value="S-adenosyl-L-methionine-dependent methyltransferases"/>
    <property type="match status" value="1"/>
</dbReference>
<dbReference type="InterPro" id="IPR012967">
    <property type="entry name" value="COMT_dimerisation"/>
</dbReference>
<dbReference type="InterPro" id="IPR036388">
    <property type="entry name" value="WH-like_DNA-bd_sf"/>
</dbReference>